<dbReference type="Proteomes" id="UP000004750">
    <property type="component" value="Unassembled WGS sequence"/>
</dbReference>
<proteinExistence type="predicted"/>
<protein>
    <submittedName>
        <fullName evidence="1">Uncharacterized protein</fullName>
    </submittedName>
</protein>
<gene>
    <name evidence="1" type="ORF">HMPREF9080_00414</name>
</gene>
<evidence type="ECO:0000313" key="1">
    <source>
        <dbReference type="EMBL" id="EHM55752.1"/>
    </source>
</evidence>
<dbReference type="EMBL" id="AGCM01000022">
    <property type="protein sequence ID" value="EHM55752.1"/>
    <property type="molecule type" value="Genomic_DNA"/>
</dbReference>
<evidence type="ECO:0000313" key="2">
    <source>
        <dbReference type="Proteomes" id="UP000004750"/>
    </source>
</evidence>
<dbReference type="HOGENOM" id="CLU_3150811_0_0_6"/>
<organism evidence="1 2">
    <name type="scientific">Cardiobacterium valvarum F0432</name>
    <dbReference type="NCBI Taxonomy" id="797473"/>
    <lineage>
        <taxon>Bacteria</taxon>
        <taxon>Pseudomonadati</taxon>
        <taxon>Pseudomonadota</taxon>
        <taxon>Gammaproteobacteria</taxon>
        <taxon>Cardiobacteriales</taxon>
        <taxon>Cardiobacteriaceae</taxon>
        <taxon>Cardiobacterium</taxon>
    </lineage>
</organism>
<sequence>MTILPPGRIFYAAGALYTGFMREEITSKALSLGGIFTVREAGNICPAG</sequence>
<reference evidence="1 2" key="1">
    <citation type="submission" date="2011-08" db="EMBL/GenBank/DDBJ databases">
        <authorList>
            <person name="Weinstock G."/>
            <person name="Sodergren E."/>
            <person name="Clifton S."/>
            <person name="Fulton L."/>
            <person name="Fulton B."/>
            <person name="Courtney L."/>
            <person name="Fronick C."/>
            <person name="Harrison M."/>
            <person name="Strong C."/>
            <person name="Farmer C."/>
            <person name="Delahaunty K."/>
            <person name="Markovic C."/>
            <person name="Hall O."/>
            <person name="Minx P."/>
            <person name="Tomlinson C."/>
            <person name="Mitreva M."/>
            <person name="Hou S."/>
            <person name="Chen J."/>
            <person name="Wollam A."/>
            <person name="Pepin K.H."/>
            <person name="Johnson M."/>
            <person name="Bhonagiri V."/>
            <person name="Zhang X."/>
            <person name="Suruliraj S."/>
            <person name="Warren W."/>
            <person name="Chinwalla A."/>
            <person name="Mardis E.R."/>
            <person name="Wilson R.K."/>
        </authorList>
    </citation>
    <scope>NUCLEOTIDE SEQUENCE [LARGE SCALE GENOMIC DNA]</scope>
    <source>
        <strain evidence="1 2">F0432</strain>
    </source>
</reference>
<dbReference type="STRING" id="797473.HMPREF9080_00414"/>
<name>G9ZCD7_9GAMM</name>
<comment type="caution">
    <text evidence="1">The sequence shown here is derived from an EMBL/GenBank/DDBJ whole genome shotgun (WGS) entry which is preliminary data.</text>
</comment>
<accession>G9ZCD7</accession>
<dbReference type="AlphaFoldDB" id="G9ZCD7"/>